<proteinExistence type="predicted"/>
<feature type="transmembrane region" description="Helical" evidence="1">
    <location>
        <begin position="250"/>
        <end position="269"/>
    </location>
</feature>
<dbReference type="GO" id="GO:0022857">
    <property type="term" value="F:transmembrane transporter activity"/>
    <property type="evidence" value="ECO:0007669"/>
    <property type="project" value="InterPro"/>
</dbReference>
<dbReference type="OrthoDB" id="5243516at2"/>
<organism evidence="2 3">
    <name type="scientific">Paractinoplanes atraurantiacus</name>
    <dbReference type="NCBI Taxonomy" id="1036182"/>
    <lineage>
        <taxon>Bacteria</taxon>
        <taxon>Bacillati</taxon>
        <taxon>Actinomycetota</taxon>
        <taxon>Actinomycetes</taxon>
        <taxon>Micromonosporales</taxon>
        <taxon>Micromonosporaceae</taxon>
        <taxon>Paractinoplanes</taxon>
    </lineage>
</organism>
<dbReference type="PANTHER" id="PTHR23542">
    <property type="match status" value="1"/>
</dbReference>
<dbReference type="RefSeq" id="WP_097322650.1">
    <property type="nucleotide sequence ID" value="NZ_OBDY01000012.1"/>
</dbReference>
<dbReference type="InterPro" id="IPR036259">
    <property type="entry name" value="MFS_trans_sf"/>
</dbReference>
<keyword evidence="1" id="KW-0812">Transmembrane</keyword>
<accession>A0A285IXH0</accession>
<dbReference type="AlphaFoldDB" id="A0A285IXH0"/>
<dbReference type="SUPFAM" id="SSF103473">
    <property type="entry name" value="MFS general substrate transporter"/>
    <property type="match status" value="1"/>
</dbReference>
<dbReference type="Proteomes" id="UP000219612">
    <property type="component" value="Unassembled WGS sequence"/>
</dbReference>
<feature type="transmembrane region" description="Helical" evidence="1">
    <location>
        <begin position="49"/>
        <end position="71"/>
    </location>
</feature>
<feature type="transmembrane region" description="Helical" evidence="1">
    <location>
        <begin position="366"/>
        <end position="387"/>
    </location>
</feature>
<dbReference type="Gene3D" id="1.20.1250.20">
    <property type="entry name" value="MFS general substrate transporter like domains"/>
    <property type="match status" value="1"/>
</dbReference>
<keyword evidence="3" id="KW-1185">Reference proteome</keyword>
<feature type="transmembrane region" description="Helical" evidence="1">
    <location>
        <begin position="176"/>
        <end position="196"/>
    </location>
</feature>
<evidence type="ECO:0000256" key="1">
    <source>
        <dbReference type="SAM" id="Phobius"/>
    </source>
</evidence>
<reference evidence="2 3" key="1">
    <citation type="submission" date="2017-09" db="EMBL/GenBank/DDBJ databases">
        <authorList>
            <person name="Ehlers B."/>
            <person name="Leendertz F.H."/>
        </authorList>
    </citation>
    <scope>NUCLEOTIDE SEQUENCE [LARGE SCALE GENOMIC DNA]</scope>
    <source>
        <strain evidence="2 3">CGMCC 4.6857</strain>
    </source>
</reference>
<gene>
    <name evidence="2" type="ORF">SAMN05421748_11228</name>
</gene>
<protein>
    <submittedName>
        <fullName evidence="2">Predicted arabinose efflux permease, MFS family</fullName>
    </submittedName>
</protein>
<feature type="transmembrane region" description="Helical" evidence="1">
    <location>
        <begin position="281"/>
        <end position="299"/>
    </location>
</feature>
<feature type="transmembrane region" description="Helical" evidence="1">
    <location>
        <begin position="149"/>
        <end position="170"/>
    </location>
</feature>
<feature type="transmembrane region" description="Helical" evidence="1">
    <location>
        <begin position="340"/>
        <end position="360"/>
    </location>
</feature>
<dbReference type="InterPro" id="IPR011701">
    <property type="entry name" value="MFS"/>
</dbReference>
<evidence type="ECO:0000313" key="2">
    <source>
        <dbReference type="EMBL" id="SNY51611.1"/>
    </source>
</evidence>
<feature type="transmembrane region" description="Helical" evidence="1">
    <location>
        <begin position="217"/>
        <end position="238"/>
    </location>
</feature>
<evidence type="ECO:0000313" key="3">
    <source>
        <dbReference type="Proteomes" id="UP000219612"/>
    </source>
</evidence>
<feature type="transmembrane region" description="Helical" evidence="1">
    <location>
        <begin position="108"/>
        <end position="128"/>
    </location>
</feature>
<keyword evidence="1" id="KW-0472">Membrane</keyword>
<name>A0A285IXH0_9ACTN</name>
<dbReference type="PANTHER" id="PTHR23542:SF1">
    <property type="entry name" value="MAJOR FACILITATOR SUPERFAMILY (MFS) PROFILE DOMAIN-CONTAINING PROTEIN"/>
    <property type="match status" value="1"/>
</dbReference>
<feature type="transmembrane region" description="Helical" evidence="1">
    <location>
        <begin position="83"/>
        <end position="102"/>
    </location>
</feature>
<dbReference type="EMBL" id="OBDY01000012">
    <property type="protein sequence ID" value="SNY51611.1"/>
    <property type="molecule type" value="Genomic_DNA"/>
</dbReference>
<feature type="transmembrane region" description="Helical" evidence="1">
    <location>
        <begin position="305"/>
        <end position="328"/>
    </location>
</feature>
<dbReference type="Pfam" id="PF07690">
    <property type="entry name" value="MFS_1"/>
    <property type="match status" value="1"/>
</dbReference>
<keyword evidence="1" id="KW-1133">Transmembrane helix</keyword>
<sequence>MTVIEREAMSPAQIRLSSTLLTSSLIGRLPQAMSSLALLRVVLDAGGSYAFAGALTSIYILAGTVGAPLISRTIDRTGRARQTLVAAAAASGLAFLGIAVTAPGHPAAAVLLTLIAGIAAPPLEPVLRSLWPRFMRPGDQLTKAFSADAAVQELIFVLGPLFSAISIAVLGAPGAVAVMGVIGLAGTALFCAHGILERTAPAEHTGRRGSPLRYAAIRTLVLAQVAAGVPVGVLAITATAHATSAGNAALSGWGLAVNGIGAFAGAVHISRRPFRAAPERLVRPGLLLVALFYAPTAFVQTPPAYWLTAAFVSGICLAPYLTLVFRATEASAPAAVATEANAWIVSAFSVGIGAGTYLAGLSTDHWGLAGTTVAVLGASAIAALGALNTRLPTMR</sequence>